<organism evidence="2 3">
    <name type="scientific">Perkinsus olseni</name>
    <name type="common">Perkinsus atlanticus</name>
    <dbReference type="NCBI Taxonomy" id="32597"/>
    <lineage>
        <taxon>Eukaryota</taxon>
        <taxon>Sar</taxon>
        <taxon>Alveolata</taxon>
        <taxon>Perkinsozoa</taxon>
        <taxon>Perkinsea</taxon>
        <taxon>Perkinsida</taxon>
        <taxon>Perkinsidae</taxon>
        <taxon>Perkinsus</taxon>
    </lineage>
</organism>
<evidence type="ECO:0000256" key="1">
    <source>
        <dbReference type="SAM" id="MobiDB-lite"/>
    </source>
</evidence>
<feature type="region of interest" description="Disordered" evidence="1">
    <location>
        <begin position="1"/>
        <end position="20"/>
    </location>
</feature>
<dbReference type="AlphaFoldDB" id="A0A7J6T6T5"/>
<evidence type="ECO:0000313" key="2">
    <source>
        <dbReference type="EMBL" id="KAF4740833.1"/>
    </source>
</evidence>
<dbReference type="EMBL" id="JABANM010009496">
    <property type="protein sequence ID" value="KAF4740833.1"/>
    <property type="molecule type" value="Genomic_DNA"/>
</dbReference>
<protein>
    <submittedName>
        <fullName evidence="2">Uncharacterized protein</fullName>
    </submittedName>
</protein>
<dbReference type="Proteomes" id="UP000574390">
    <property type="component" value="Unassembled WGS sequence"/>
</dbReference>
<comment type="caution">
    <text evidence="2">The sequence shown here is derived from an EMBL/GenBank/DDBJ whole genome shotgun (WGS) entry which is preliminary data.</text>
</comment>
<sequence>MKILSSLWPSRDPVSSSSSSIEHYPYTGVNPIEQHLPQVSSLSVMGKDQPVNLRIIVAGEPGTGRQSLCRALCTAEGDPNTSYLGTATEGSSVVPTVEVGRQVLAFPDGSTREVSIEFWIISCSSEVSLDLLTAPEASPDGMMLVFDTIRSATRSALTGWLFDFVFPEKDSDQALPSPCRDRSLSTFEGNTDVREDVLTGVCPLMVVANNKDARRRWQWRGGEAPLPRPPTYVDRFVVGEPCPRWTCGVNGNDAAAKDAMYTVRNRLLRYDDPRARSIFSTASVDGTVQHIDRCSWIDFLRKSVVYHDRKLFGGV</sequence>
<name>A0A7J6T6T5_PEROL</name>
<dbReference type="Gene3D" id="3.40.50.300">
    <property type="entry name" value="P-loop containing nucleotide triphosphate hydrolases"/>
    <property type="match status" value="1"/>
</dbReference>
<accession>A0A7J6T6T5</accession>
<proteinExistence type="predicted"/>
<evidence type="ECO:0000313" key="3">
    <source>
        <dbReference type="Proteomes" id="UP000574390"/>
    </source>
</evidence>
<reference evidence="2 3" key="1">
    <citation type="submission" date="2020-04" db="EMBL/GenBank/DDBJ databases">
        <title>Perkinsus olseni comparative genomics.</title>
        <authorList>
            <person name="Bogema D.R."/>
        </authorList>
    </citation>
    <scope>NUCLEOTIDE SEQUENCE [LARGE SCALE GENOMIC DNA]</scope>
    <source>
        <strain evidence="2">ATCC PRA-205</strain>
    </source>
</reference>
<gene>
    <name evidence="2" type="ORF">FOZ62_027021</name>
</gene>
<dbReference type="InterPro" id="IPR027417">
    <property type="entry name" value="P-loop_NTPase"/>
</dbReference>